<gene>
    <name evidence="1" type="ORF">O181_025255</name>
</gene>
<reference evidence="1" key="1">
    <citation type="submission" date="2021-03" db="EMBL/GenBank/DDBJ databases">
        <title>Draft genome sequence of rust myrtle Austropuccinia psidii MF-1, a brazilian biotype.</title>
        <authorList>
            <person name="Quecine M.C."/>
            <person name="Pachon D.M.R."/>
            <person name="Bonatelli M.L."/>
            <person name="Correr F.H."/>
            <person name="Franceschini L.M."/>
            <person name="Leite T.F."/>
            <person name="Margarido G.R.A."/>
            <person name="Almeida C.A."/>
            <person name="Ferrarezi J.A."/>
            <person name="Labate C.A."/>
        </authorList>
    </citation>
    <scope>NUCLEOTIDE SEQUENCE</scope>
    <source>
        <strain evidence="1">MF-1</strain>
    </source>
</reference>
<evidence type="ECO:0000313" key="1">
    <source>
        <dbReference type="EMBL" id="MBW0485540.1"/>
    </source>
</evidence>
<organism evidence="1 2">
    <name type="scientific">Austropuccinia psidii MF-1</name>
    <dbReference type="NCBI Taxonomy" id="1389203"/>
    <lineage>
        <taxon>Eukaryota</taxon>
        <taxon>Fungi</taxon>
        <taxon>Dikarya</taxon>
        <taxon>Basidiomycota</taxon>
        <taxon>Pucciniomycotina</taxon>
        <taxon>Pucciniomycetes</taxon>
        <taxon>Pucciniales</taxon>
        <taxon>Sphaerophragmiaceae</taxon>
        <taxon>Austropuccinia</taxon>
    </lineage>
</organism>
<accession>A0A9Q3CM39</accession>
<keyword evidence="2" id="KW-1185">Reference proteome</keyword>
<dbReference type="Proteomes" id="UP000765509">
    <property type="component" value="Unassembled WGS sequence"/>
</dbReference>
<dbReference type="EMBL" id="AVOT02008217">
    <property type="protein sequence ID" value="MBW0485540.1"/>
    <property type="molecule type" value="Genomic_DNA"/>
</dbReference>
<evidence type="ECO:0000313" key="2">
    <source>
        <dbReference type="Proteomes" id="UP000765509"/>
    </source>
</evidence>
<name>A0A9Q3CM39_9BASI</name>
<proteinExistence type="predicted"/>
<protein>
    <submittedName>
        <fullName evidence="1">Uncharacterized protein</fullName>
    </submittedName>
</protein>
<comment type="caution">
    <text evidence="1">The sequence shown here is derived from an EMBL/GenBank/DDBJ whole genome shotgun (WGS) entry which is preliminary data.</text>
</comment>
<dbReference type="AlphaFoldDB" id="A0A9Q3CM39"/>
<sequence>MQKVKGKRQSESLISNKKWTPISTQWTRKLQKSASIQDKTTLRACRAKIAIVNPVVTSKGKFPKSAESKFVQGTVKGGLEFQGTGQRTNQGLETIVDSRTLREIIPTLPFTFQFNKNLKPDDWKDMDEAFDLHRLLKDSFQWRMDTKSFNLASHWEEPRAGCQ</sequence>